<evidence type="ECO:0000313" key="2">
    <source>
        <dbReference type="Proteomes" id="UP000800038"/>
    </source>
</evidence>
<accession>A0A6A5SII1</accession>
<organism evidence="1 2">
    <name type="scientific">Clathrospora elynae</name>
    <dbReference type="NCBI Taxonomy" id="706981"/>
    <lineage>
        <taxon>Eukaryota</taxon>
        <taxon>Fungi</taxon>
        <taxon>Dikarya</taxon>
        <taxon>Ascomycota</taxon>
        <taxon>Pezizomycotina</taxon>
        <taxon>Dothideomycetes</taxon>
        <taxon>Pleosporomycetidae</taxon>
        <taxon>Pleosporales</taxon>
        <taxon>Diademaceae</taxon>
        <taxon>Clathrospora</taxon>
    </lineage>
</organism>
<dbReference type="Proteomes" id="UP000800038">
    <property type="component" value="Unassembled WGS sequence"/>
</dbReference>
<dbReference type="EMBL" id="ML976108">
    <property type="protein sequence ID" value="KAF1938326.1"/>
    <property type="molecule type" value="Genomic_DNA"/>
</dbReference>
<gene>
    <name evidence="1" type="ORF">EJ02DRAFT_410613</name>
</gene>
<dbReference type="AlphaFoldDB" id="A0A6A5SII1"/>
<protein>
    <submittedName>
        <fullName evidence="1">Uncharacterized protein</fullName>
    </submittedName>
</protein>
<dbReference type="OrthoDB" id="3695514at2759"/>
<sequence>MAFRYSVQSTSSTSLGTHSREVLDLSPLAVVGSIHSALVIKSYQRRSKVDPSVLESLSNRLIRRVQSDVKNTTRKSLLKRPIDWEIKVFRPMIATFDIQEKLGICIGDTEYVFLLATILLLAYEILIDSGKAKAPITRSFLARAFHEYFSEPEICSRISEVLESERKRLAESLADIRVLRA</sequence>
<feature type="non-terminal residue" evidence="1">
    <location>
        <position position="181"/>
    </location>
</feature>
<reference evidence="1" key="1">
    <citation type="journal article" date="2020" name="Stud. Mycol.">
        <title>101 Dothideomycetes genomes: a test case for predicting lifestyles and emergence of pathogens.</title>
        <authorList>
            <person name="Haridas S."/>
            <person name="Albert R."/>
            <person name="Binder M."/>
            <person name="Bloem J."/>
            <person name="Labutti K."/>
            <person name="Salamov A."/>
            <person name="Andreopoulos B."/>
            <person name="Baker S."/>
            <person name="Barry K."/>
            <person name="Bills G."/>
            <person name="Bluhm B."/>
            <person name="Cannon C."/>
            <person name="Castanera R."/>
            <person name="Culley D."/>
            <person name="Daum C."/>
            <person name="Ezra D."/>
            <person name="Gonzalez J."/>
            <person name="Henrissat B."/>
            <person name="Kuo A."/>
            <person name="Liang C."/>
            <person name="Lipzen A."/>
            <person name="Lutzoni F."/>
            <person name="Magnuson J."/>
            <person name="Mondo S."/>
            <person name="Nolan M."/>
            <person name="Ohm R."/>
            <person name="Pangilinan J."/>
            <person name="Park H.-J."/>
            <person name="Ramirez L."/>
            <person name="Alfaro M."/>
            <person name="Sun H."/>
            <person name="Tritt A."/>
            <person name="Yoshinaga Y."/>
            <person name="Zwiers L.-H."/>
            <person name="Turgeon B."/>
            <person name="Goodwin S."/>
            <person name="Spatafora J."/>
            <person name="Crous P."/>
            <person name="Grigoriev I."/>
        </authorList>
    </citation>
    <scope>NUCLEOTIDE SEQUENCE</scope>
    <source>
        <strain evidence="1">CBS 161.51</strain>
    </source>
</reference>
<proteinExistence type="predicted"/>
<keyword evidence="2" id="KW-1185">Reference proteome</keyword>
<evidence type="ECO:0000313" key="1">
    <source>
        <dbReference type="EMBL" id="KAF1938326.1"/>
    </source>
</evidence>
<name>A0A6A5SII1_9PLEO</name>